<evidence type="ECO:0000256" key="3">
    <source>
        <dbReference type="ARBA" id="ARBA00022989"/>
    </source>
</evidence>
<keyword evidence="3 5" id="KW-1133">Transmembrane helix</keyword>
<evidence type="ECO:0000256" key="4">
    <source>
        <dbReference type="ARBA" id="ARBA00023136"/>
    </source>
</evidence>
<dbReference type="Proteomes" id="UP001407347">
    <property type="component" value="Unassembled WGS sequence"/>
</dbReference>
<dbReference type="InterPro" id="IPR011527">
    <property type="entry name" value="ABC1_TM_dom"/>
</dbReference>
<name>A0ABV0A0W2_9HYPH</name>
<gene>
    <name evidence="7" type="ORF">PUR29_25940</name>
</gene>
<reference evidence="7 8" key="1">
    <citation type="journal article" date="2023" name="PLoS ONE">
        <title>Complete genome assembly of Hawai'i environmental nontuberculous mycobacteria reveals unexpected co-isolation with methylobacteria.</title>
        <authorList>
            <person name="Hendrix J."/>
            <person name="Epperson L.E."/>
            <person name="Tong E.I."/>
            <person name="Chan Y.L."/>
            <person name="Hasan N.A."/>
            <person name="Dawrs S.N."/>
            <person name="Norton G.J."/>
            <person name="Virdi R."/>
            <person name="Crooks J.L."/>
            <person name="Chan E.D."/>
            <person name="Honda J.R."/>
            <person name="Strong M."/>
        </authorList>
    </citation>
    <scope>NUCLEOTIDE SEQUENCE [LARGE SCALE GENOMIC DNA]</scope>
    <source>
        <strain evidence="7 8">NJH_HI04-1</strain>
    </source>
</reference>
<comment type="caution">
    <text evidence="7">The sequence shown here is derived from an EMBL/GenBank/DDBJ whole genome shotgun (WGS) entry which is preliminary data.</text>
</comment>
<sequence>MPALFTPVVIHDLIHRFAGLDGPHGHWWMELVSLLVLVVAPAWTGWMALRLAWRTLRDRHLPGAASPGAWRLERYVLRATLRPQLRLVLLSLLTLPAAWLLLEIPKHIINHALSDAEGDVRPGMAFLGLELGRVELLFALCASYLAVLTLGGLAKYAVNRARGGLNERLVRRLRLAVFRRARGERSPERRAALAAVAVQEVEPIGYAGAGLVAVPFVQGGTLLTSVAFLLLQDAALALAALVMLPVQLTLLPRLQRRLNAKVRERVHATRALGGLLTAPEAGNAGHPPALLRQMRQAEALERVRVEIADLKGRLKGLYNYTANLTPFFFFSVGGYLVIQGRLSLGALVAALAAYKEISPALRELFDFAQGWSDARARFEEVTRALSFPGSQGWSRIPGLNAGVAVQSQRNFASLPVGSKLSLGLRLCGRRGSPFF</sequence>
<feature type="transmembrane region" description="Helical" evidence="5">
    <location>
        <begin position="226"/>
        <end position="251"/>
    </location>
</feature>
<evidence type="ECO:0000259" key="6">
    <source>
        <dbReference type="PROSITE" id="PS50929"/>
    </source>
</evidence>
<evidence type="ECO:0000313" key="7">
    <source>
        <dbReference type="EMBL" id="MEN3236955.1"/>
    </source>
</evidence>
<dbReference type="SUPFAM" id="SSF90123">
    <property type="entry name" value="ABC transporter transmembrane region"/>
    <property type="match status" value="1"/>
</dbReference>
<evidence type="ECO:0000256" key="2">
    <source>
        <dbReference type="ARBA" id="ARBA00022692"/>
    </source>
</evidence>
<feature type="transmembrane region" description="Helical" evidence="5">
    <location>
        <begin position="84"/>
        <end position="102"/>
    </location>
</feature>
<organism evidence="7 8">
    <name type="scientific">Methylobacterium ajmalii</name>
    <dbReference type="NCBI Taxonomy" id="2738439"/>
    <lineage>
        <taxon>Bacteria</taxon>
        <taxon>Pseudomonadati</taxon>
        <taxon>Pseudomonadota</taxon>
        <taxon>Alphaproteobacteria</taxon>
        <taxon>Hyphomicrobiales</taxon>
        <taxon>Methylobacteriaceae</taxon>
        <taxon>Methylobacterium</taxon>
    </lineage>
</organism>
<dbReference type="InterPro" id="IPR036640">
    <property type="entry name" value="ABC1_TM_sf"/>
</dbReference>
<accession>A0ABV0A0W2</accession>
<dbReference type="EMBL" id="JAQYXP010000003">
    <property type="protein sequence ID" value="MEN3236955.1"/>
    <property type="molecule type" value="Genomic_DNA"/>
</dbReference>
<evidence type="ECO:0000256" key="1">
    <source>
        <dbReference type="ARBA" id="ARBA00004651"/>
    </source>
</evidence>
<feature type="transmembrane region" description="Helical" evidence="5">
    <location>
        <begin position="136"/>
        <end position="158"/>
    </location>
</feature>
<feature type="transmembrane region" description="Helical" evidence="5">
    <location>
        <begin position="191"/>
        <end position="214"/>
    </location>
</feature>
<keyword evidence="4 5" id="KW-0472">Membrane</keyword>
<evidence type="ECO:0000313" key="8">
    <source>
        <dbReference type="Proteomes" id="UP001407347"/>
    </source>
</evidence>
<dbReference type="Gene3D" id="1.20.1560.10">
    <property type="entry name" value="ABC transporter type 1, transmembrane domain"/>
    <property type="match status" value="1"/>
</dbReference>
<keyword evidence="8" id="KW-1185">Reference proteome</keyword>
<feature type="transmembrane region" description="Helical" evidence="5">
    <location>
        <begin position="27"/>
        <end position="49"/>
    </location>
</feature>
<proteinExistence type="predicted"/>
<feature type="transmembrane region" description="Helical" evidence="5">
    <location>
        <begin position="317"/>
        <end position="338"/>
    </location>
</feature>
<dbReference type="PROSITE" id="PS50929">
    <property type="entry name" value="ABC_TM1F"/>
    <property type="match status" value="1"/>
</dbReference>
<protein>
    <submittedName>
        <fullName evidence="7">Multidrug ABC transporter ATPase</fullName>
    </submittedName>
</protein>
<evidence type="ECO:0000256" key="5">
    <source>
        <dbReference type="SAM" id="Phobius"/>
    </source>
</evidence>
<feature type="domain" description="ABC transmembrane type-1" evidence="6">
    <location>
        <begin position="87"/>
        <end position="373"/>
    </location>
</feature>
<keyword evidence="2 5" id="KW-0812">Transmembrane</keyword>
<comment type="subcellular location">
    <subcellularLocation>
        <location evidence="1">Cell membrane</location>
        <topology evidence="1">Multi-pass membrane protein</topology>
    </subcellularLocation>
</comment>